<evidence type="ECO:0008006" key="3">
    <source>
        <dbReference type="Google" id="ProtNLM"/>
    </source>
</evidence>
<keyword evidence="2" id="KW-1185">Reference proteome</keyword>
<dbReference type="EMBL" id="SDPP02000001">
    <property type="protein sequence ID" value="KAA1379756.1"/>
    <property type="molecule type" value="Genomic_DNA"/>
</dbReference>
<dbReference type="Proteomes" id="UP001515100">
    <property type="component" value="Unassembled WGS sequence"/>
</dbReference>
<proteinExistence type="predicted"/>
<evidence type="ECO:0000313" key="2">
    <source>
        <dbReference type="Proteomes" id="UP001515100"/>
    </source>
</evidence>
<reference evidence="1" key="1">
    <citation type="submission" date="2019-09" db="EMBL/GenBank/DDBJ databases">
        <authorList>
            <person name="Li J."/>
        </authorList>
    </citation>
    <scope>NUCLEOTIDE SEQUENCE [LARGE SCALE GENOMIC DNA]</scope>
    <source>
        <strain evidence="1">NRBC 14897</strain>
    </source>
</reference>
<accession>A0A641ANU5</accession>
<sequence>MFALDHVPPALRASLSDVATSQEGVVSRRQLHRLGITRWMITANLRARRWRLHGRQSICLHTGALPVAAARWYAVIEAGPRSALDGVSALEAAGLTGFERDTIRVSVPRGAPAVRRPGLTVRQTRRLRRSDVVPAGVPRVRPSIAAVRAALWAVSDRQAATILAMVVQQRLCRADDIAEALLDVRRHRRRRFLEAVVLDLLDGAQAMGELDVARLCRRYGLPAPDRQVVRRASSGTAYLDTYWAAFRLVVEIDGIHHLKAPAVVSDALRQNDLSLASDTVLRLPLLGLRIAPDDFMRQVREGLVAGGWRTGSVAS</sequence>
<comment type="caution">
    <text evidence="1">The sequence shown here is derived from an EMBL/GenBank/DDBJ whole genome shotgun (WGS) entry which is preliminary data.</text>
</comment>
<protein>
    <recommendedName>
        <fullName evidence="3">DUF559 domain-containing protein</fullName>
    </recommendedName>
</protein>
<dbReference type="RefSeq" id="WP_129179573.1">
    <property type="nucleotide sequence ID" value="NZ_JAGIOG010000001.1"/>
</dbReference>
<evidence type="ECO:0000313" key="1">
    <source>
        <dbReference type="EMBL" id="KAA1379756.1"/>
    </source>
</evidence>
<gene>
    <name evidence="1" type="ORF">ESP62_000625</name>
</gene>
<dbReference type="OrthoDB" id="3209715at2"/>
<organism evidence="1 2">
    <name type="scientific">Aeromicrobium fastidiosum</name>
    <dbReference type="NCBI Taxonomy" id="52699"/>
    <lineage>
        <taxon>Bacteria</taxon>
        <taxon>Bacillati</taxon>
        <taxon>Actinomycetota</taxon>
        <taxon>Actinomycetes</taxon>
        <taxon>Propionibacteriales</taxon>
        <taxon>Nocardioidaceae</taxon>
        <taxon>Aeromicrobium</taxon>
    </lineage>
</organism>
<dbReference type="AlphaFoldDB" id="A0A641ANU5"/>
<name>A0A641ANU5_9ACTN</name>